<dbReference type="EMBL" id="QJKH01000005">
    <property type="protein sequence ID" value="PXX79677.1"/>
    <property type="molecule type" value="Genomic_DNA"/>
</dbReference>
<feature type="compositionally biased region" description="Acidic residues" evidence="1">
    <location>
        <begin position="449"/>
        <end position="461"/>
    </location>
</feature>
<feature type="compositionally biased region" description="Polar residues" evidence="1">
    <location>
        <begin position="478"/>
        <end position="492"/>
    </location>
</feature>
<name>A0A318LDH6_9FIRM</name>
<keyword evidence="3" id="KW-1185">Reference proteome</keyword>
<comment type="caution">
    <text evidence="2">The sequence shown here is derived from an EMBL/GenBank/DDBJ whole genome shotgun (WGS) entry which is preliminary data.</text>
</comment>
<dbReference type="RefSeq" id="WP_022937053.1">
    <property type="nucleotide sequence ID" value="NZ_CABKRQ010000002.1"/>
</dbReference>
<dbReference type="STRING" id="1034346.GCA_000313565_00743"/>
<dbReference type="PROSITE" id="PS51257">
    <property type="entry name" value="PROKAR_LIPOPROTEIN"/>
    <property type="match status" value="1"/>
</dbReference>
<dbReference type="AlphaFoldDB" id="A0A318LDH6"/>
<feature type="region of interest" description="Disordered" evidence="1">
    <location>
        <begin position="448"/>
        <end position="503"/>
    </location>
</feature>
<dbReference type="Proteomes" id="UP000247612">
    <property type="component" value="Unassembled WGS sequence"/>
</dbReference>
<organism evidence="2 3">
    <name type="scientific">Dielma fastidiosa</name>
    <dbReference type="NCBI Taxonomy" id="1034346"/>
    <lineage>
        <taxon>Bacteria</taxon>
        <taxon>Bacillati</taxon>
        <taxon>Bacillota</taxon>
        <taxon>Erysipelotrichia</taxon>
        <taxon>Erysipelotrichales</taxon>
        <taxon>Erysipelotrichaceae</taxon>
        <taxon>Dielma</taxon>
    </lineage>
</organism>
<evidence type="ECO:0000313" key="2">
    <source>
        <dbReference type="EMBL" id="PXX79677.1"/>
    </source>
</evidence>
<accession>A0A318LDH6</accession>
<proteinExistence type="predicted"/>
<evidence type="ECO:0000313" key="3">
    <source>
        <dbReference type="Proteomes" id="UP000247612"/>
    </source>
</evidence>
<evidence type="ECO:0000256" key="1">
    <source>
        <dbReference type="SAM" id="MobiDB-lite"/>
    </source>
</evidence>
<reference evidence="2 3" key="1">
    <citation type="submission" date="2018-05" db="EMBL/GenBank/DDBJ databases">
        <title>Genomic Encyclopedia of Type Strains, Phase IV (KMG-IV): sequencing the most valuable type-strain genomes for metagenomic binning, comparative biology and taxonomic classification.</title>
        <authorList>
            <person name="Goeker M."/>
        </authorList>
    </citation>
    <scope>NUCLEOTIDE SEQUENCE [LARGE SCALE GENOMIC DNA]</scope>
    <source>
        <strain evidence="2 3">JC118</strain>
    </source>
</reference>
<sequence length="503" mass="57356">MRKAKLILLVLILFGCTKQSEPEQPDVIKPEISTMFIKNGCSKRFGDTYAIRNRIDNLRVNELVSLRFILNDEQNETAMEYSISDESILNEFKQLLDTIKVDVNKDHIETLPDGQLFAFEVTVKDKEPIVFKGNDYGFCLTKNACALTEEKMVLLDFFKKHTDSGLPVLPIDLDEITVDMGTWAETPAAEFEDTYQEEYTFGNEEYLSPTAYNTWYFENDPWLQALKMAFYINDEFTDYHDIQDWNKVVAGLAMQQIQNGYRRNNYGSDMYTYYGPQGDSVTINMDEDVLPVHSLQPDRFVTYSMIEKAGKVLFSQDFTMPVITEKHLADYPMFTVNHSPQLKLCDIHTPYEYFFATLETGWIFEEAVNGNQRTYDLLIYTGSIESPDDGKNSHSFNELFYVYKNDLGEAYDNVIGNEEHFKQVRIVLEETDEGIRINSFKYLNKLAAPEEEPATDSDAASEGDSSPAADTDLDLEPESSTMSDASTNTDVSTPADASEEGAE</sequence>
<gene>
    <name evidence="2" type="ORF">DES51_105151</name>
</gene>
<protein>
    <submittedName>
        <fullName evidence="2">Uncharacterized protein</fullName>
    </submittedName>
</protein>